<dbReference type="Proteomes" id="UP000076512">
    <property type="component" value="Unassembled WGS sequence"/>
</dbReference>
<name>A0A164K6W7_9NOCA</name>
<sequence>MAELALHEIVQDDLSRSVFFDRNPGAEVLRPLVDLMAQYGDDLWHGLFLELADKKLHAKQWAEAAFDAEEPVEIMPNSTSRFLRETDQIHASAVDRVETARAALDLILHGPNEDQE</sequence>
<gene>
    <name evidence="1" type="ORF">AWN90_42045</name>
</gene>
<proteinExistence type="predicted"/>
<dbReference type="STRING" id="455432.AWN90_42045"/>
<evidence type="ECO:0000313" key="1">
    <source>
        <dbReference type="EMBL" id="KZM71097.1"/>
    </source>
</evidence>
<keyword evidence="2" id="KW-1185">Reference proteome</keyword>
<comment type="caution">
    <text evidence="1">The sequence shown here is derived from an EMBL/GenBank/DDBJ whole genome shotgun (WGS) entry which is preliminary data.</text>
</comment>
<protein>
    <submittedName>
        <fullName evidence="1">Uncharacterized protein</fullName>
    </submittedName>
</protein>
<evidence type="ECO:0000313" key="2">
    <source>
        <dbReference type="Proteomes" id="UP000076512"/>
    </source>
</evidence>
<accession>A0A164K6W7</accession>
<dbReference type="OrthoDB" id="3522453at2"/>
<organism evidence="1 2">
    <name type="scientific">Nocardia terpenica</name>
    <dbReference type="NCBI Taxonomy" id="455432"/>
    <lineage>
        <taxon>Bacteria</taxon>
        <taxon>Bacillati</taxon>
        <taxon>Actinomycetota</taxon>
        <taxon>Actinomycetes</taxon>
        <taxon>Mycobacteriales</taxon>
        <taxon>Nocardiaceae</taxon>
        <taxon>Nocardia</taxon>
    </lineage>
</organism>
<dbReference type="AlphaFoldDB" id="A0A164K6W7"/>
<reference evidence="1 2" key="1">
    <citation type="submission" date="2016-04" db="EMBL/GenBank/DDBJ databases">
        <authorList>
            <person name="Evans L.H."/>
            <person name="Alamgir A."/>
            <person name="Owens N."/>
            <person name="Weber N.D."/>
            <person name="Virtaneva K."/>
            <person name="Barbian K."/>
            <person name="Babar A."/>
            <person name="Rosenke K."/>
        </authorList>
    </citation>
    <scope>NUCLEOTIDE SEQUENCE [LARGE SCALE GENOMIC DNA]</scope>
    <source>
        <strain evidence="1 2">IFM 0406</strain>
    </source>
</reference>
<dbReference type="RefSeq" id="WP_067595285.1">
    <property type="nucleotide sequence ID" value="NZ_JABMCZ010000003.1"/>
</dbReference>
<dbReference type="EMBL" id="LWGR01000013">
    <property type="protein sequence ID" value="KZM71097.1"/>
    <property type="molecule type" value="Genomic_DNA"/>
</dbReference>